<dbReference type="InterPro" id="IPR021698">
    <property type="entry name" value="DUF3280"/>
</dbReference>
<evidence type="ECO:0000313" key="2">
    <source>
        <dbReference type="EMBL" id="AWN40807.1"/>
    </source>
</evidence>
<reference evidence="3" key="1">
    <citation type="submission" date="2018-05" db="EMBL/GenBank/DDBJ databases">
        <title>Complete Genome Sequence of Methylobacterium sp. 17SD2-17.</title>
        <authorList>
            <person name="Srinivasan S."/>
        </authorList>
    </citation>
    <scope>NUCLEOTIDE SEQUENCE [LARGE SCALE GENOMIC DNA]</scope>
    <source>
        <strain evidence="3">17SD2-17</strain>
    </source>
</reference>
<dbReference type="OrthoDB" id="8089716at2"/>
<organism evidence="2 3">
    <name type="scientific">Methylobacterium durans</name>
    <dbReference type="NCBI Taxonomy" id="2202825"/>
    <lineage>
        <taxon>Bacteria</taxon>
        <taxon>Pseudomonadati</taxon>
        <taxon>Pseudomonadota</taxon>
        <taxon>Alphaproteobacteria</taxon>
        <taxon>Hyphomicrobiales</taxon>
        <taxon>Methylobacteriaceae</taxon>
        <taxon>Methylobacterium</taxon>
    </lineage>
</organism>
<dbReference type="AlphaFoldDB" id="A0A2U8W422"/>
<keyword evidence="3" id="KW-1185">Reference proteome</keyword>
<gene>
    <name evidence="2" type="ORF">DK389_10055</name>
</gene>
<feature type="signal peptide" evidence="1">
    <location>
        <begin position="1"/>
        <end position="31"/>
    </location>
</feature>
<proteinExistence type="predicted"/>
<protein>
    <recommendedName>
        <fullName evidence="4">DUF2380 domain-containing protein</fullName>
    </recommendedName>
</protein>
<dbReference type="Proteomes" id="UP000245926">
    <property type="component" value="Chromosome"/>
</dbReference>
<evidence type="ECO:0008006" key="4">
    <source>
        <dbReference type="Google" id="ProtNLM"/>
    </source>
</evidence>
<accession>A0A2U8W422</accession>
<evidence type="ECO:0000256" key="1">
    <source>
        <dbReference type="SAM" id="SignalP"/>
    </source>
</evidence>
<name>A0A2U8W422_9HYPH</name>
<evidence type="ECO:0000313" key="3">
    <source>
        <dbReference type="Proteomes" id="UP000245926"/>
    </source>
</evidence>
<sequence>MRSPFGTSARAVSLAAASAAAVILLAGAAGAEPAKVAVFDFQFAGGTPVAPTEEDRARLKRTSEEFRTLLKDSGRYALVSTEPVREDVGRTADLRACGGCADAFGRKLGADGIFVGEVQKVSNLILNMNVYYKPLREGAQEKAYSVDLRGNTDESFDRGIKYLVKNQLLER</sequence>
<feature type="chain" id="PRO_5016149901" description="DUF2380 domain-containing protein" evidence="1">
    <location>
        <begin position="32"/>
        <end position="171"/>
    </location>
</feature>
<dbReference type="KEGG" id="mets:DK389_10055"/>
<dbReference type="Pfam" id="PF11684">
    <property type="entry name" value="DUF3280"/>
    <property type="match status" value="1"/>
</dbReference>
<dbReference type="EMBL" id="CP029550">
    <property type="protein sequence ID" value="AWN40807.1"/>
    <property type="molecule type" value="Genomic_DNA"/>
</dbReference>
<dbReference type="RefSeq" id="WP_109889277.1">
    <property type="nucleotide sequence ID" value="NZ_CP029550.1"/>
</dbReference>
<keyword evidence="1" id="KW-0732">Signal</keyword>